<protein>
    <submittedName>
        <fullName evidence="1">Uncharacterized protein</fullName>
    </submittedName>
</protein>
<dbReference type="EMBL" id="NIRI02000005">
    <property type="protein sequence ID" value="KAG5454527.1"/>
    <property type="molecule type" value="Genomic_DNA"/>
</dbReference>
<dbReference type="AlphaFoldDB" id="A0A3R7EWK1"/>
<name>A0A3R7EWK1_CLOSI</name>
<reference evidence="1 2" key="2">
    <citation type="journal article" date="2021" name="Genomics">
        <title>High-quality reference genome for Clonorchis sinensis.</title>
        <authorList>
            <person name="Young N.D."/>
            <person name="Stroehlein A.J."/>
            <person name="Kinkar L."/>
            <person name="Wang T."/>
            <person name="Sohn W.M."/>
            <person name="Chang B.C.H."/>
            <person name="Kaur P."/>
            <person name="Weisz D."/>
            <person name="Dudchenko O."/>
            <person name="Aiden E.L."/>
            <person name="Korhonen P.K."/>
            <person name="Gasser R.B."/>
        </authorList>
    </citation>
    <scope>NUCLEOTIDE SEQUENCE [LARGE SCALE GENOMIC DNA]</scope>
    <source>
        <strain evidence="1">Cs-k2</strain>
    </source>
</reference>
<organism evidence="1 2">
    <name type="scientific">Clonorchis sinensis</name>
    <name type="common">Chinese liver fluke</name>
    <dbReference type="NCBI Taxonomy" id="79923"/>
    <lineage>
        <taxon>Eukaryota</taxon>
        <taxon>Metazoa</taxon>
        <taxon>Spiralia</taxon>
        <taxon>Lophotrochozoa</taxon>
        <taxon>Platyhelminthes</taxon>
        <taxon>Trematoda</taxon>
        <taxon>Digenea</taxon>
        <taxon>Opisthorchiida</taxon>
        <taxon>Opisthorchiata</taxon>
        <taxon>Opisthorchiidae</taxon>
        <taxon>Clonorchis</taxon>
    </lineage>
</organism>
<accession>A0A3R7EWK1</accession>
<sequence length="155" mass="17728">MQSYRSVGLSMCYDQLQPFQAQHNMSACTWVEDGDATLKTHRTSAASEKPLTLTRVLWTSGHSPGTQLNRSFTVFIMNERISWVQFRFDEYLTLNPAESPVYDVFKQLNALHQADSCFICCDIRDIAIHQLNVLQQAASRSSCYDLRDIAIHVYT</sequence>
<reference evidence="1 2" key="1">
    <citation type="journal article" date="2018" name="Biotechnol. Adv.">
        <title>Improved genomic resources and new bioinformatic workflow for the carcinogenic parasite Clonorchis sinensis: Biotechnological implications.</title>
        <authorList>
            <person name="Wang D."/>
            <person name="Korhonen P.K."/>
            <person name="Gasser R.B."/>
            <person name="Young N.D."/>
        </authorList>
    </citation>
    <scope>NUCLEOTIDE SEQUENCE [LARGE SCALE GENOMIC DNA]</scope>
    <source>
        <strain evidence="1">Cs-k2</strain>
    </source>
</reference>
<gene>
    <name evidence="1" type="ORF">CSKR_104881</name>
</gene>
<keyword evidence="2" id="KW-1185">Reference proteome</keyword>
<evidence type="ECO:0000313" key="2">
    <source>
        <dbReference type="Proteomes" id="UP000286415"/>
    </source>
</evidence>
<comment type="caution">
    <text evidence="1">The sequence shown here is derived from an EMBL/GenBank/DDBJ whole genome shotgun (WGS) entry which is preliminary data.</text>
</comment>
<dbReference type="Proteomes" id="UP000286415">
    <property type="component" value="Unassembled WGS sequence"/>
</dbReference>
<proteinExistence type="predicted"/>
<evidence type="ECO:0000313" key="1">
    <source>
        <dbReference type="EMBL" id="KAG5454527.1"/>
    </source>
</evidence>
<dbReference type="InParanoid" id="A0A3R7EWK1"/>